<comment type="caution">
    <text evidence="2">The sequence shown here is derived from an EMBL/GenBank/DDBJ whole genome shotgun (WGS) entry which is preliminary data.</text>
</comment>
<organism evidence="2">
    <name type="scientific">marine sediment metagenome</name>
    <dbReference type="NCBI Taxonomy" id="412755"/>
    <lineage>
        <taxon>unclassified sequences</taxon>
        <taxon>metagenomes</taxon>
        <taxon>ecological metagenomes</taxon>
    </lineage>
</organism>
<sequence length="169" mass="19015">MAGEDWMMDTRSMSPAVKRFWAAFLHQADDPLDAETRLYEVFQVGDSEADADEGADLIVAGIKTATSSLLWEYEATGNRQPTKGVLSILTNASAEPVCIVETTWLEVQAFSQVDAQFARDYGEWDGTLKTWRKECSAYYSNQCEALNRIPSPDMPILCERFRVVFPKSK</sequence>
<protein>
    <recommendedName>
        <fullName evidence="1">ASCH domain-containing protein</fullName>
    </recommendedName>
</protein>
<dbReference type="InterPro" id="IPR015947">
    <property type="entry name" value="PUA-like_sf"/>
</dbReference>
<dbReference type="InterPro" id="IPR007374">
    <property type="entry name" value="ASCH_domain"/>
</dbReference>
<accession>X0VVL5</accession>
<proteinExistence type="predicted"/>
<feature type="domain" description="ASCH" evidence="1">
    <location>
        <begin position="42"/>
        <end position="165"/>
    </location>
</feature>
<evidence type="ECO:0000259" key="1">
    <source>
        <dbReference type="SMART" id="SM01022"/>
    </source>
</evidence>
<dbReference type="SUPFAM" id="SSF88697">
    <property type="entry name" value="PUA domain-like"/>
    <property type="match status" value="1"/>
</dbReference>
<dbReference type="PANTHER" id="PTHR39203:SF1">
    <property type="entry name" value="CYTOPLASMIC PROTEIN"/>
    <property type="match status" value="1"/>
</dbReference>
<dbReference type="AlphaFoldDB" id="X0VVL5"/>
<dbReference type="InterPro" id="IPR009326">
    <property type="entry name" value="DUF984"/>
</dbReference>
<dbReference type="PIRSF" id="PIRSF021320">
    <property type="entry name" value="DUF984"/>
    <property type="match status" value="1"/>
</dbReference>
<dbReference type="Pfam" id="PF04266">
    <property type="entry name" value="ASCH"/>
    <property type="match status" value="1"/>
</dbReference>
<reference evidence="2" key="1">
    <citation type="journal article" date="2014" name="Front. Microbiol.">
        <title>High frequency of phylogenetically diverse reductive dehalogenase-homologous genes in deep subseafloor sedimentary metagenomes.</title>
        <authorList>
            <person name="Kawai M."/>
            <person name="Futagami T."/>
            <person name="Toyoda A."/>
            <person name="Takaki Y."/>
            <person name="Nishi S."/>
            <person name="Hori S."/>
            <person name="Arai W."/>
            <person name="Tsubouchi T."/>
            <person name="Morono Y."/>
            <person name="Uchiyama I."/>
            <person name="Ito T."/>
            <person name="Fujiyama A."/>
            <person name="Inagaki F."/>
            <person name="Takami H."/>
        </authorList>
    </citation>
    <scope>NUCLEOTIDE SEQUENCE</scope>
    <source>
        <strain evidence="2">Expedition CK06-06</strain>
    </source>
</reference>
<dbReference type="SMART" id="SM01022">
    <property type="entry name" value="ASCH"/>
    <property type="match status" value="1"/>
</dbReference>
<dbReference type="EMBL" id="BARS01035249">
    <property type="protein sequence ID" value="GAG16463.1"/>
    <property type="molecule type" value="Genomic_DNA"/>
</dbReference>
<dbReference type="PANTHER" id="PTHR39203">
    <property type="entry name" value="CYTOPLASMIC PROTEIN-RELATED"/>
    <property type="match status" value="1"/>
</dbReference>
<gene>
    <name evidence="2" type="ORF">S01H1_54334</name>
</gene>
<dbReference type="Gene3D" id="3.10.400.10">
    <property type="entry name" value="Sulfate adenylyltransferase"/>
    <property type="match status" value="1"/>
</dbReference>
<name>X0VVL5_9ZZZZ</name>
<dbReference type="CDD" id="cd06553">
    <property type="entry name" value="ASCH_Ef3133_like"/>
    <property type="match status" value="1"/>
</dbReference>
<evidence type="ECO:0000313" key="2">
    <source>
        <dbReference type="EMBL" id="GAG16463.1"/>
    </source>
</evidence>